<feature type="region of interest" description="Disordered" evidence="1">
    <location>
        <begin position="156"/>
        <end position="184"/>
    </location>
</feature>
<reference evidence="4" key="1">
    <citation type="submission" date="2024-02" db="UniProtKB">
        <authorList>
            <consortium name="WormBaseParasite"/>
        </authorList>
    </citation>
    <scope>IDENTIFICATION</scope>
</reference>
<dbReference type="PROSITE" id="PS51257">
    <property type="entry name" value="PROKAR_LIPOPROTEIN"/>
    <property type="match status" value="1"/>
</dbReference>
<sequence>MPSRAEYPRVFCPKRDFPPSIAAAFSASCIVAVQLLVSVIVFGNLRIDEKYTIILDAIIWAIYFLCILSIKFRWGIVLLWYVVYMVISVFILFLTSFTFMLLVALGMKPPGTYTSTLLWLAAFCFAFFILTLYLTKKTIVALRRMKIVPSLGGYPEFNNPPNSPNRSRQNRRQRESSEVGPVPVDSPPIYIIAVETGENPPMYDHLFPHGAPTTSANLVEAIELQKATNNPVQST</sequence>
<feature type="transmembrane region" description="Helical" evidence="2">
    <location>
        <begin position="77"/>
        <end position="105"/>
    </location>
</feature>
<feature type="transmembrane region" description="Helical" evidence="2">
    <location>
        <begin position="117"/>
        <end position="135"/>
    </location>
</feature>
<keyword evidence="2" id="KW-0472">Membrane</keyword>
<evidence type="ECO:0000256" key="1">
    <source>
        <dbReference type="SAM" id="MobiDB-lite"/>
    </source>
</evidence>
<dbReference type="AlphaFoldDB" id="A0AAF3EJC8"/>
<dbReference type="WBParaSite" id="MBELARI_LOCUS14129">
    <property type="protein sequence ID" value="MBELARI_LOCUS14129"/>
    <property type="gene ID" value="MBELARI_LOCUS14129"/>
</dbReference>
<keyword evidence="2" id="KW-1133">Transmembrane helix</keyword>
<feature type="transmembrane region" description="Helical" evidence="2">
    <location>
        <begin position="51"/>
        <end position="70"/>
    </location>
</feature>
<organism evidence="3 4">
    <name type="scientific">Mesorhabditis belari</name>
    <dbReference type="NCBI Taxonomy" id="2138241"/>
    <lineage>
        <taxon>Eukaryota</taxon>
        <taxon>Metazoa</taxon>
        <taxon>Ecdysozoa</taxon>
        <taxon>Nematoda</taxon>
        <taxon>Chromadorea</taxon>
        <taxon>Rhabditida</taxon>
        <taxon>Rhabditina</taxon>
        <taxon>Rhabditomorpha</taxon>
        <taxon>Rhabditoidea</taxon>
        <taxon>Rhabditidae</taxon>
        <taxon>Mesorhabditinae</taxon>
        <taxon>Mesorhabditis</taxon>
    </lineage>
</organism>
<evidence type="ECO:0000256" key="2">
    <source>
        <dbReference type="SAM" id="Phobius"/>
    </source>
</evidence>
<evidence type="ECO:0000313" key="3">
    <source>
        <dbReference type="Proteomes" id="UP000887575"/>
    </source>
</evidence>
<dbReference type="Proteomes" id="UP000887575">
    <property type="component" value="Unassembled WGS sequence"/>
</dbReference>
<proteinExistence type="predicted"/>
<protein>
    <submittedName>
        <fullName evidence="4">MARVEL domain-containing protein</fullName>
    </submittedName>
</protein>
<keyword evidence="2" id="KW-0812">Transmembrane</keyword>
<accession>A0AAF3EJC8</accession>
<evidence type="ECO:0000313" key="4">
    <source>
        <dbReference type="WBParaSite" id="MBELARI_LOCUS14129"/>
    </source>
</evidence>
<feature type="transmembrane region" description="Helical" evidence="2">
    <location>
        <begin position="21"/>
        <end position="45"/>
    </location>
</feature>
<keyword evidence="3" id="KW-1185">Reference proteome</keyword>
<name>A0AAF3EJC8_9BILA</name>